<gene>
    <name evidence="6" type="ORF">D623_10019242</name>
</gene>
<reference evidence="6 7" key="1">
    <citation type="journal article" date="2013" name="Nat. Commun.">
        <title>Genome analysis reveals insights into physiology and longevity of the Brandt's bat Myotis brandtii.</title>
        <authorList>
            <person name="Seim I."/>
            <person name="Fang X."/>
            <person name="Xiong Z."/>
            <person name="Lobanov A.V."/>
            <person name="Huang Z."/>
            <person name="Ma S."/>
            <person name="Feng Y."/>
            <person name="Turanov A.A."/>
            <person name="Zhu Y."/>
            <person name="Lenz T.L."/>
            <person name="Gerashchenko M.V."/>
            <person name="Fan D."/>
            <person name="Hee Yim S."/>
            <person name="Yao X."/>
            <person name="Jordan D."/>
            <person name="Xiong Y."/>
            <person name="Ma Y."/>
            <person name="Lyapunov A.N."/>
            <person name="Chen G."/>
            <person name="Kulakova O.I."/>
            <person name="Sun Y."/>
            <person name="Lee S.G."/>
            <person name="Bronson R.T."/>
            <person name="Moskalev A.A."/>
            <person name="Sunyaev S.R."/>
            <person name="Zhang G."/>
            <person name="Krogh A."/>
            <person name="Wang J."/>
            <person name="Gladyshev V.N."/>
        </authorList>
    </citation>
    <scope>NUCLEOTIDE SEQUENCE [LARGE SCALE GENOMIC DNA]</scope>
</reference>
<dbReference type="AlphaFoldDB" id="S7NIG3"/>
<sequence length="431" mass="48138">MSTSMTRWFVLTLVTEKIPVRHLYTKDIDIHEVRIGWSLTTSGMLLGEEEFSYGYSLKGIKTCNCETEDYGEKFDENDVITCFANFESDEVELSYAKNGQDLGVAFKISKEILADRPLFPHVLCHNCAVEFNFGQKEKPYFPIPEDYTLIQNVPLEDRVRGPKGPEEKKDCEVVMMIGLPGAGKTTWVTKHAAENPGKYNILGTNTIMDKMMVAGFKKQMADTGKLNTLLQRAPQCLGKFIEIAARKKRNFILDQTNVSAAAQRRKMCLFAGFQRKAVVVCPKDEDYKQRTQKKAEVEGKDLPEHAVLKMKGMEFYSLVTLLGIVVDIIGGATCHREVVAEAEVVELAIRTHVALFLAAEVAIQTEEGTTTEVECPTEGTTTRTSEDEETIEAIKINLRATTSGSRVNSGVRSHGVSIITKDIIEYPNKTN</sequence>
<dbReference type="InterPro" id="IPR003877">
    <property type="entry name" value="SPRY_dom"/>
</dbReference>
<proteinExistence type="predicted"/>
<dbReference type="GO" id="GO:0000380">
    <property type="term" value="P:alternative mRNA splicing, via spliceosome"/>
    <property type="evidence" value="ECO:0007669"/>
    <property type="project" value="TreeGrafter"/>
</dbReference>
<organism evidence="6 7">
    <name type="scientific">Myotis brandtii</name>
    <name type="common">Brandt's bat</name>
    <dbReference type="NCBI Taxonomy" id="109478"/>
    <lineage>
        <taxon>Eukaryota</taxon>
        <taxon>Metazoa</taxon>
        <taxon>Chordata</taxon>
        <taxon>Craniata</taxon>
        <taxon>Vertebrata</taxon>
        <taxon>Euteleostomi</taxon>
        <taxon>Mammalia</taxon>
        <taxon>Eutheria</taxon>
        <taxon>Laurasiatheria</taxon>
        <taxon>Chiroptera</taxon>
        <taxon>Yangochiroptera</taxon>
        <taxon>Vespertilionidae</taxon>
        <taxon>Myotis</taxon>
    </lineage>
</organism>
<dbReference type="SUPFAM" id="SSF52540">
    <property type="entry name" value="P-loop containing nucleoside triphosphate hydrolases"/>
    <property type="match status" value="1"/>
</dbReference>
<accession>S7NIG3</accession>
<evidence type="ECO:0000256" key="3">
    <source>
        <dbReference type="ARBA" id="ARBA00022553"/>
    </source>
</evidence>
<dbReference type="InterPro" id="IPR001870">
    <property type="entry name" value="B30.2/SPRY"/>
</dbReference>
<comment type="subcellular location">
    <subcellularLocation>
        <location evidence="1">Nucleus</location>
    </subcellularLocation>
</comment>
<dbReference type="SUPFAM" id="SSF49899">
    <property type="entry name" value="Concanavalin A-like lectins/glucanases"/>
    <property type="match status" value="1"/>
</dbReference>
<dbReference type="Proteomes" id="UP000052978">
    <property type="component" value="Unassembled WGS sequence"/>
</dbReference>
<dbReference type="GO" id="GO:1990904">
    <property type="term" value="C:ribonucleoprotein complex"/>
    <property type="evidence" value="ECO:0007669"/>
    <property type="project" value="UniProtKB-KW"/>
</dbReference>
<evidence type="ECO:0000256" key="4">
    <source>
        <dbReference type="ARBA" id="ARBA00023242"/>
    </source>
</evidence>
<feature type="domain" description="B30.2/SPRY" evidence="5">
    <location>
        <begin position="1"/>
        <end position="138"/>
    </location>
</feature>
<dbReference type="Pfam" id="PF00622">
    <property type="entry name" value="SPRY"/>
    <property type="match status" value="1"/>
</dbReference>
<dbReference type="FunFam" id="2.60.120.920:FF:000006">
    <property type="entry name" value="heterogeneous nuclear ribonucleoprotein U isoform X1"/>
    <property type="match status" value="1"/>
</dbReference>
<dbReference type="GO" id="GO:0005634">
    <property type="term" value="C:nucleus"/>
    <property type="evidence" value="ECO:0007669"/>
    <property type="project" value="UniProtKB-SubCell"/>
</dbReference>
<evidence type="ECO:0000256" key="1">
    <source>
        <dbReference type="ARBA" id="ARBA00004123"/>
    </source>
</evidence>
<dbReference type="PANTHER" id="PTHR12381">
    <property type="entry name" value="HETEROGENEOUS NUCLEAR RIBONUCLEOPROTEIN U FAMILY MEMBER"/>
    <property type="match status" value="1"/>
</dbReference>
<keyword evidence="4" id="KW-0539">Nucleus</keyword>
<dbReference type="GO" id="GO:1990841">
    <property type="term" value="F:promoter-specific chromatin binding"/>
    <property type="evidence" value="ECO:0007669"/>
    <property type="project" value="TreeGrafter"/>
</dbReference>
<dbReference type="Gene3D" id="3.40.50.300">
    <property type="entry name" value="P-loop containing nucleotide triphosphate hydrolases"/>
    <property type="match status" value="1"/>
</dbReference>
<keyword evidence="3" id="KW-0597">Phosphoprotein</keyword>
<dbReference type="CDD" id="cd12884">
    <property type="entry name" value="SPRY_hnRNP"/>
    <property type="match status" value="1"/>
</dbReference>
<dbReference type="InterPro" id="IPR013320">
    <property type="entry name" value="ConA-like_dom_sf"/>
</dbReference>
<dbReference type="InterPro" id="IPR035778">
    <property type="entry name" value="SPRY_hnRNP_U"/>
</dbReference>
<dbReference type="EMBL" id="KE164251">
    <property type="protein sequence ID" value="EPQ16345.1"/>
    <property type="molecule type" value="Genomic_DNA"/>
</dbReference>
<keyword evidence="6" id="KW-0687">Ribonucleoprotein</keyword>
<name>S7NIG3_MYOBR</name>
<dbReference type="eggNOG" id="KOG2242">
    <property type="taxonomic scope" value="Eukaryota"/>
</dbReference>
<dbReference type="SMART" id="SM00449">
    <property type="entry name" value="SPRY"/>
    <property type="match status" value="1"/>
</dbReference>
<evidence type="ECO:0000313" key="6">
    <source>
        <dbReference type="EMBL" id="EPQ16345.1"/>
    </source>
</evidence>
<evidence type="ECO:0000259" key="5">
    <source>
        <dbReference type="PROSITE" id="PS50188"/>
    </source>
</evidence>
<dbReference type="InterPro" id="IPR043136">
    <property type="entry name" value="B30.2/SPRY_sf"/>
</dbReference>
<evidence type="ECO:0000256" key="2">
    <source>
        <dbReference type="ARBA" id="ARBA00022481"/>
    </source>
</evidence>
<dbReference type="Gene3D" id="2.60.120.920">
    <property type="match status" value="1"/>
</dbReference>
<keyword evidence="2" id="KW-0488">Methylation</keyword>
<evidence type="ECO:0000313" key="7">
    <source>
        <dbReference type="Proteomes" id="UP000052978"/>
    </source>
</evidence>
<dbReference type="GO" id="GO:0045944">
    <property type="term" value="P:positive regulation of transcription by RNA polymerase II"/>
    <property type="evidence" value="ECO:0007669"/>
    <property type="project" value="TreeGrafter"/>
</dbReference>
<dbReference type="PANTHER" id="PTHR12381:SF11">
    <property type="entry name" value="HETEROGENEOUS NUCLEAR RIBONUCLEOPROTEIN U"/>
    <property type="match status" value="1"/>
</dbReference>
<dbReference type="GO" id="GO:0003723">
    <property type="term" value="F:RNA binding"/>
    <property type="evidence" value="ECO:0007669"/>
    <property type="project" value="TreeGrafter"/>
</dbReference>
<dbReference type="InterPro" id="IPR027417">
    <property type="entry name" value="P-loop_NTPase"/>
</dbReference>
<protein>
    <submittedName>
        <fullName evidence="6">Heterogeneous nuclear ribonucleoprotein U</fullName>
    </submittedName>
</protein>
<dbReference type="Pfam" id="PF13671">
    <property type="entry name" value="AAA_33"/>
    <property type="match status" value="1"/>
</dbReference>
<dbReference type="PROSITE" id="PS50188">
    <property type="entry name" value="B302_SPRY"/>
    <property type="match status" value="1"/>
</dbReference>
<keyword evidence="7" id="KW-1185">Reference proteome</keyword>